<proteinExistence type="predicted"/>
<dbReference type="STRING" id="1160509.A0A3N4IL04"/>
<keyword evidence="4" id="KW-1185">Reference proteome</keyword>
<gene>
    <name evidence="3" type="ORF">BJ508DRAFT_90538</name>
</gene>
<feature type="compositionally biased region" description="Pro residues" evidence="2">
    <location>
        <begin position="83"/>
        <end position="97"/>
    </location>
</feature>
<evidence type="ECO:0000256" key="1">
    <source>
        <dbReference type="SAM" id="Coils"/>
    </source>
</evidence>
<protein>
    <submittedName>
        <fullName evidence="3">Uncharacterized protein</fullName>
    </submittedName>
</protein>
<feature type="region of interest" description="Disordered" evidence="2">
    <location>
        <begin position="71"/>
        <end position="146"/>
    </location>
</feature>
<feature type="compositionally biased region" description="Polar residues" evidence="2">
    <location>
        <begin position="123"/>
        <end position="138"/>
    </location>
</feature>
<dbReference type="AlphaFoldDB" id="A0A3N4IL04"/>
<reference evidence="3 4" key="1">
    <citation type="journal article" date="2018" name="Nat. Ecol. Evol.">
        <title>Pezizomycetes genomes reveal the molecular basis of ectomycorrhizal truffle lifestyle.</title>
        <authorList>
            <person name="Murat C."/>
            <person name="Payen T."/>
            <person name="Noel B."/>
            <person name="Kuo A."/>
            <person name="Morin E."/>
            <person name="Chen J."/>
            <person name="Kohler A."/>
            <person name="Krizsan K."/>
            <person name="Balestrini R."/>
            <person name="Da Silva C."/>
            <person name="Montanini B."/>
            <person name="Hainaut M."/>
            <person name="Levati E."/>
            <person name="Barry K.W."/>
            <person name="Belfiori B."/>
            <person name="Cichocki N."/>
            <person name="Clum A."/>
            <person name="Dockter R.B."/>
            <person name="Fauchery L."/>
            <person name="Guy J."/>
            <person name="Iotti M."/>
            <person name="Le Tacon F."/>
            <person name="Lindquist E.A."/>
            <person name="Lipzen A."/>
            <person name="Malagnac F."/>
            <person name="Mello A."/>
            <person name="Molinier V."/>
            <person name="Miyauchi S."/>
            <person name="Poulain J."/>
            <person name="Riccioni C."/>
            <person name="Rubini A."/>
            <person name="Sitrit Y."/>
            <person name="Splivallo R."/>
            <person name="Traeger S."/>
            <person name="Wang M."/>
            <person name="Zifcakova L."/>
            <person name="Wipf D."/>
            <person name="Zambonelli A."/>
            <person name="Paolocci F."/>
            <person name="Nowrousian M."/>
            <person name="Ottonello S."/>
            <person name="Baldrian P."/>
            <person name="Spatafora J.W."/>
            <person name="Henrissat B."/>
            <person name="Nagy L.G."/>
            <person name="Aury J.M."/>
            <person name="Wincker P."/>
            <person name="Grigoriev I.V."/>
            <person name="Bonfante P."/>
            <person name="Martin F.M."/>
        </authorList>
    </citation>
    <scope>NUCLEOTIDE SEQUENCE [LARGE SCALE GENOMIC DNA]</scope>
    <source>
        <strain evidence="3 4">RN42</strain>
    </source>
</reference>
<dbReference type="Proteomes" id="UP000275078">
    <property type="component" value="Unassembled WGS sequence"/>
</dbReference>
<accession>A0A3N4IL04</accession>
<keyword evidence="1" id="KW-0175">Coiled coil</keyword>
<dbReference type="EMBL" id="ML119672">
    <property type="protein sequence ID" value="RPA82294.1"/>
    <property type="molecule type" value="Genomic_DNA"/>
</dbReference>
<feature type="coiled-coil region" evidence="1">
    <location>
        <begin position="243"/>
        <end position="282"/>
    </location>
</feature>
<evidence type="ECO:0000313" key="4">
    <source>
        <dbReference type="Proteomes" id="UP000275078"/>
    </source>
</evidence>
<evidence type="ECO:0000313" key="3">
    <source>
        <dbReference type="EMBL" id="RPA82294.1"/>
    </source>
</evidence>
<organism evidence="3 4">
    <name type="scientific">Ascobolus immersus RN42</name>
    <dbReference type="NCBI Taxonomy" id="1160509"/>
    <lineage>
        <taxon>Eukaryota</taxon>
        <taxon>Fungi</taxon>
        <taxon>Dikarya</taxon>
        <taxon>Ascomycota</taxon>
        <taxon>Pezizomycotina</taxon>
        <taxon>Pezizomycetes</taxon>
        <taxon>Pezizales</taxon>
        <taxon>Ascobolaceae</taxon>
        <taxon>Ascobolus</taxon>
    </lineage>
</organism>
<dbReference type="PANTHER" id="PTHR40130">
    <property type="entry name" value="EXPRESSED PROTEIN"/>
    <property type="match status" value="1"/>
</dbReference>
<dbReference type="PANTHER" id="PTHR40130:SF1">
    <property type="entry name" value="SPINDLE POLE BODY-ASSOCIATED PROTEIN CUT12 DOMAIN-CONTAINING PROTEIN"/>
    <property type="match status" value="1"/>
</dbReference>
<sequence>MEESPVVQAHAHIAKAQRILGLNNPPTGQDLLDAASEYSSASALLEAAVNSTRDLEVRRTLLLMASDSKKRSSALTSIATRPGPIPQSRPPSPPTLATPPSLSTQTRTPTLASNLASARGIPSRTSKSYNPQASTPPLGNTEHHDPEPFLASLDALLRMLPTPLALPLGFAGLPLDSSPANLEGLVPKSTIRPILPSGPLSPPLTTTGQESFYVVPTTGMSAPYSEIARRGLSTSSTGTNKTKEELEYENKALRELVAEVAKIDYKSRAEKAEKEVEKWVTRWEKLREGAKLRKKEKGEGSQTG</sequence>
<feature type="compositionally biased region" description="Polar residues" evidence="2">
    <location>
        <begin position="105"/>
        <end position="116"/>
    </location>
</feature>
<evidence type="ECO:0000256" key="2">
    <source>
        <dbReference type="SAM" id="MobiDB-lite"/>
    </source>
</evidence>
<name>A0A3N4IL04_ASCIM</name>